<evidence type="ECO:0000256" key="4">
    <source>
        <dbReference type="ARBA" id="ARBA00022989"/>
    </source>
</evidence>
<proteinExistence type="inferred from homology"/>
<dbReference type="AlphaFoldDB" id="A0A1H8XI50"/>
<feature type="transmembrane region" description="Helical" evidence="7">
    <location>
        <begin position="245"/>
        <end position="262"/>
    </location>
</feature>
<feature type="transmembrane region" description="Helical" evidence="7">
    <location>
        <begin position="45"/>
        <end position="74"/>
    </location>
</feature>
<dbReference type="SUPFAM" id="SSF81345">
    <property type="entry name" value="ABC transporter involved in vitamin B12 uptake, BtuC"/>
    <property type="match status" value="1"/>
</dbReference>
<feature type="transmembrane region" description="Helical" evidence="7">
    <location>
        <begin position="86"/>
        <end position="105"/>
    </location>
</feature>
<dbReference type="CDD" id="cd06550">
    <property type="entry name" value="TM_ABC_iron-siderophores_like"/>
    <property type="match status" value="1"/>
</dbReference>
<feature type="transmembrane region" description="Helical" evidence="7">
    <location>
        <begin position="12"/>
        <end position="33"/>
    </location>
</feature>
<feature type="transmembrane region" description="Helical" evidence="7">
    <location>
        <begin position="117"/>
        <end position="150"/>
    </location>
</feature>
<evidence type="ECO:0000256" key="1">
    <source>
        <dbReference type="ARBA" id="ARBA00004141"/>
    </source>
</evidence>
<reference evidence="8 9" key="1">
    <citation type="submission" date="2016-10" db="EMBL/GenBank/DDBJ databases">
        <authorList>
            <person name="de Groot N.N."/>
        </authorList>
    </citation>
    <scope>NUCLEOTIDE SEQUENCE [LARGE SCALE GENOMIC DNA]</scope>
    <source>
        <strain evidence="8 9">DSM 13305</strain>
    </source>
</reference>
<keyword evidence="4 7" id="KW-1133">Transmembrane helix</keyword>
<comment type="subcellular location">
    <subcellularLocation>
        <location evidence="6">Cell membrane</location>
        <topology evidence="6">Multi-pass membrane protein</topology>
    </subcellularLocation>
    <subcellularLocation>
        <location evidence="1">Membrane</location>
        <topology evidence="1">Multi-pass membrane protein</topology>
    </subcellularLocation>
</comment>
<protein>
    <submittedName>
        <fullName evidence="8">Zinc transport system permease protein</fullName>
    </submittedName>
</protein>
<evidence type="ECO:0000256" key="2">
    <source>
        <dbReference type="ARBA" id="ARBA00008034"/>
    </source>
</evidence>
<accession>A0A1H8XI50</accession>
<dbReference type="OrthoDB" id="9798540at2"/>
<dbReference type="RefSeq" id="WP_091750047.1">
    <property type="nucleotide sequence ID" value="NZ_FODY01000024.1"/>
</dbReference>
<organism evidence="8 9">
    <name type="scientific">Propionispora vibrioides</name>
    <dbReference type="NCBI Taxonomy" id="112903"/>
    <lineage>
        <taxon>Bacteria</taxon>
        <taxon>Bacillati</taxon>
        <taxon>Bacillota</taxon>
        <taxon>Negativicutes</taxon>
        <taxon>Selenomonadales</taxon>
        <taxon>Sporomusaceae</taxon>
        <taxon>Propionispora</taxon>
    </lineage>
</organism>
<evidence type="ECO:0000313" key="9">
    <source>
        <dbReference type="Proteomes" id="UP000198847"/>
    </source>
</evidence>
<dbReference type="Proteomes" id="UP000198847">
    <property type="component" value="Unassembled WGS sequence"/>
</dbReference>
<keyword evidence="6" id="KW-0813">Transport</keyword>
<dbReference type="InterPro" id="IPR037294">
    <property type="entry name" value="ABC_BtuC-like"/>
</dbReference>
<dbReference type="Pfam" id="PF00950">
    <property type="entry name" value="ABC-3"/>
    <property type="match status" value="1"/>
</dbReference>
<gene>
    <name evidence="8" type="ORF">SAMN04490178_12434</name>
</gene>
<sequence>MLEIFQFDFMQRAFIAGISIGLICPMIGMFIIMRRQSLIGDGLGHIAFAGVATGWLLGIYPVMSATIFTVAAALGIEELRARRPAFGDMILAIFFYTGMALAVLFSSMSKANNVNLMSYLFGSIVTVSPLDVKVIVGLAVIVLLIMRYIFKELLFITFDEEAAIVSGLPVKKINLIVALLIALTVSISMRIVGVLLVAALMIVPVAASLQISASFRRTIMNAILISELSVVSGLLGSFYLNLASGGTIVLSAVFLFILLFGLRQTIFDRYHAAR</sequence>
<dbReference type="EMBL" id="FODY01000024">
    <property type="protein sequence ID" value="SEP39556.1"/>
    <property type="molecule type" value="Genomic_DNA"/>
</dbReference>
<keyword evidence="9" id="KW-1185">Reference proteome</keyword>
<dbReference type="PANTHER" id="PTHR30477:SF0">
    <property type="entry name" value="METAL TRANSPORT SYSTEM MEMBRANE PROTEIN TM_0125-RELATED"/>
    <property type="match status" value="1"/>
</dbReference>
<name>A0A1H8XI50_9FIRM</name>
<keyword evidence="5 7" id="KW-0472">Membrane</keyword>
<dbReference type="Gene3D" id="1.10.3470.10">
    <property type="entry name" value="ABC transporter involved in vitamin B12 uptake, BtuC"/>
    <property type="match status" value="1"/>
</dbReference>
<dbReference type="GO" id="GO:0055085">
    <property type="term" value="P:transmembrane transport"/>
    <property type="evidence" value="ECO:0007669"/>
    <property type="project" value="InterPro"/>
</dbReference>
<dbReference type="STRING" id="112903.SAMN04490178_12434"/>
<dbReference type="InterPro" id="IPR001626">
    <property type="entry name" value="ABC_TroCD"/>
</dbReference>
<dbReference type="GO" id="GO:0043190">
    <property type="term" value="C:ATP-binding cassette (ABC) transporter complex"/>
    <property type="evidence" value="ECO:0007669"/>
    <property type="project" value="InterPro"/>
</dbReference>
<dbReference type="PANTHER" id="PTHR30477">
    <property type="entry name" value="ABC-TRANSPORTER METAL-BINDING PROTEIN"/>
    <property type="match status" value="1"/>
</dbReference>
<evidence type="ECO:0000256" key="7">
    <source>
        <dbReference type="SAM" id="Phobius"/>
    </source>
</evidence>
<evidence type="ECO:0000313" key="8">
    <source>
        <dbReference type="EMBL" id="SEP39556.1"/>
    </source>
</evidence>
<keyword evidence="3 6" id="KW-0812">Transmembrane</keyword>
<comment type="similarity">
    <text evidence="2 6">Belongs to the ABC-3 integral membrane protein family.</text>
</comment>
<evidence type="ECO:0000256" key="6">
    <source>
        <dbReference type="RuleBase" id="RU003943"/>
    </source>
</evidence>
<evidence type="ECO:0000256" key="5">
    <source>
        <dbReference type="ARBA" id="ARBA00023136"/>
    </source>
</evidence>
<evidence type="ECO:0000256" key="3">
    <source>
        <dbReference type="ARBA" id="ARBA00022692"/>
    </source>
</evidence>
<feature type="transmembrane region" description="Helical" evidence="7">
    <location>
        <begin position="187"/>
        <end position="207"/>
    </location>
</feature>
<dbReference type="GO" id="GO:0010043">
    <property type="term" value="P:response to zinc ion"/>
    <property type="evidence" value="ECO:0007669"/>
    <property type="project" value="TreeGrafter"/>
</dbReference>